<reference evidence="5" key="2">
    <citation type="journal article" date="2021" name="PeerJ">
        <title>Extensive microbial diversity within the chicken gut microbiome revealed by metagenomics and culture.</title>
        <authorList>
            <person name="Gilroy R."/>
            <person name="Ravi A."/>
            <person name="Getino M."/>
            <person name="Pursley I."/>
            <person name="Horton D.L."/>
            <person name="Alikhan N.F."/>
            <person name="Baker D."/>
            <person name="Gharbi K."/>
            <person name="Hall N."/>
            <person name="Watson M."/>
            <person name="Adriaenssens E.M."/>
            <person name="Foster-Nyarko E."/>
            <person name="Jarju S."/>
            <person name="Secka A."/>
            <person name="Antonio M."/>
            <person name="Oren A."/>
            <person name="Chaudhuri R.R."/>
            <person name="La Ragione R."/>
            <person name="Hildebrand F."/>
            <person name="Pallen M.J."/>
        </authorList>
    </citation>
    <scope>NUCLEOTIDE SEQUENCE</scope>
    <source>
        <strain evidence="5">G3-3990</strain>
    </source>
</reference>
<proteinExistence type="inferred from homology"/>
<dbReference type="CDD" id="cd01821">
    <property type="entry name" value="Rhamnogalacturan_acetylesterase_like"/>
    <property type="match status" value="1"/>
</dbReference>
<evidence type="ECO:0000256" key="2">
    <source>
        <dbReference type="ARBA" id="ARBA00022801"/>
    </source>
</evidence>
<accession>A0A9D9HTR4</accession>
<evidence type="ECO:0000256" key="1">
    <source>
        <dbReference type="ARBA" id="ARBA00008668"/>
    </source>
</evidence>
<organism evidence="5 6">
    <name type="scientific">Candidatus Gallipaludibacter merdavium</name>
    <dbReference type="NCBI Taxonomy" id="2840839"/>
    <lineage>
        <taxon>Bacteria</taxon>
        <taxon>Pseudomonadati</taxon>
        <taxon>Bacteroidota</taxon>
        <taxon>Bacteroidia</taxon>
        <taxon>Bacteroidales</taxon>
        <taxon>Candidatus Gallipaludibacter</taxon>
    </lineage>
</organism>
<dbReference type="AlphaFoldDB" id="A0A9D9HTR4"/>
<dbReference type="Gene3D" id="3.40.50.1110">
    <property type="entry name" value="SGNH hydrolase"/>
    <property type="match status" value="1"/>
</dbReference>
<dbReference type="InterPro" id="IPR037459">
    <property type="entry name" value="RhgT-like"/>
</dbReference>
<dbReference type="PANTHER" id="PTHR43695:SF1">
    <property type="entry name" value="RHAMNOGALACTURONAN ACETYLESTERASE"/>
    <property type="match status" value="1"/>
</dbReference>
<comment type="caution">
    <text evidence="5">The sequence shown here is derived from an EMBL/GenBank/DDBJ whole genome shotgun (WGS) entry which is preliminary data.</text>
</comment>
<evidence type="ECO:0000313" key="6">
    <source>
        <dbReference type="Proteomes" id="UP000823641"/>
    </source>
</evidence>
<dbReference type="InterPro" id="IPR036514">
    <property type="entry name" value="SGNH_hydro_sf"/>
</dbReference>
<sequence>MKPFIKISVLATLLLLMGTSAKRRPTTLFMAGDSTMADKEELVESPERGWGQLFPTYVKENLHIENHAKNGRSTRSFITEGRWDDLLSRVQKGDIVLIQFGHNDEKSEDSRRYADTTVYRYNLIRMVHDVREKGATPILATPIARREFNEQGELTDRHGAYPDVVRKLAQDLSVDMIDLHKTSTELIKELGPERSKELYMNVPAGVYSKFPEGKIDNTHLTEKGALEIGKMAADAIKSQKIKPLKKYLRKEKDRVITYTTPADIK</sequence>
<evidence type="ECO:0000313" key="5">
    <source>
        <dbReference type="EMBL" id="MBO8459775.1"/>
    </source>
</evidence>
<name>A0A9D9HTR4_9BACT</name>
<evidence type="ECO:0000259" key="4">
    <source>
        <dbReference type="Pfam" id="PF13472"/>
    </source>
</evidence>
<dbReference type="GO" id="GO:0016788">
    <property type="term" value="F:hydrolase activity, acting on ester bonds"/>
    <property type="evidence" value="ECO:0007669"/>
    <property type="project" value="UniProtKB-ARBA"/>
</dbReference>
<reference evidence="5" key="1">
    <citation type="submission" date="2020-10" db="EMBL/GenBank/DDBJ databases">
        <authorList>
            <person name="Gilroy R."/>
        </authorList>
    </citation>
    <scope>NUCLEOTIDE SEQUENCE</scope>
    <source>
        <strain evidence="5">G3-3990</strain>
    </source>
</reference>
<keyword evidence="2" id="KW-0378">Hydrolase</keyword>
<dbReference type="EMBL" id="JADIMG010000055">
    <property type="protein sequence ID" value="MBO8459775.1"/>
    <property type="molecule type" value="Genomic_DNA"/>
</dbReference>
<dbReference type="InterPro" id="IPR013830">
    <property type="entry name" value="SGNH_hydro"/>
</dbReference>
<protein>
    <submittedName>
        <fullName evidence="5">Rhamnogalacturonan acetylesterase</fullName>
    </submittedName>
</protein>
<feature type="domain" description="SGNH hydrolase-type esterase" evidence="4">
    <location>
        <begin position="32"/>
        <end position="182"/>
    </location>
</feature>
<dbReference type="SUPFAM" id="SSF52266">
    <property type="entry name" value="SGNH hydrolase"/>
    <property type="match status" value="1"/>
</dbReference>
<feature type="chain" id="PRO_5038430549" evidence="3">
    <location>
        <begin position="24"/>
        <end position="265"/>
    </location>
</feature>
<comment type="similarity">
    <text evidence="1">Belongs to the 'GDSL' lipolytic enzyme family.</text>
</comment>
<feature type="signal peptide" evidence="3">
    <location>
        <begin position="1"/>
        <end position="23"/>
    </location>
</feature>
<dbReference type="PANTHER" id="PTHR43695">
    <property type="entry name" value="PUTATIVE (AFU_ORTHOLOGUE AFUA_2G17250)-RELATED"/>
    <property type="match status" value="1"/>
</dbReference>
<dbReference type="Pfam" id="PF13472">
    <property type="entry name" value="Lipase_GDSL_2"/>
    <property type="match status" value="1"/>
</dbReference>
<evidence type="ECO:0000256" key="3">
    <source>
        <dbReference type="SAM" id="SignalP"/>
    </source>
</evidence>
<gene>
    <name evidence="5" type="ORF">IAA73_05510</name>
</gene>
<keyword evidence="3" id="KW-0732">Signal</keyword>
<dbReference type="Proteomes" id="UP000823641">
    <property type="component" value="Unassembled WGS sequence"/>
</dbReference>